<name>A0A1V3XIV8_MYCKA</name>
<proteinExistence type="predicted"/>
<dbReference type="Proteomes" id="UP000189229">
    <property type="component" value="Unassembled WGS sequence"/>
</dbReference>
<protein>
    <submittedName>
        <fullName evidence="1">Uncharacterized protein</fullName>
    </submittedName>
</protein>
<reference evidence="1 2" key="1">
    <citation type="submission" date="2017-02" db="EMBL/GenBank/DDBJ databases">
        <title>Complete genome sequences of Mycobacterium kansasii strains isolated from rhesus macaques.</title>
        <authorList>
            <person name="Panda A."/>
            <person name="Nagaraj S."/>
            <person name="Zhao X."/>
            <person name="Tettelin H."/>
            <person name="Detolla L.J."/>
        </authorList>
    </citation>
    <scope>NUCLEOTIDE SEQUENCE [LARGE SCALE GENOMIC DNA]</scope>
    <source>
        <strain evidence="1 2">11-3813</strain>
    </source>
</reference>
<sequence>MAGLQRTCRDVGEALTLQYFHVSPWVAWTDAGQRGQLLGRQGES</sequence>
<comment type="caution">
    <text evidence="1">The sequence shown here is derived from an EMBL/GenBank/DDBJ whole genome shotgun (WGS) entry which is preliminary data.</text>
</comment>
<gene>
    <name evidence="1" type="ORF">BZL30_1721</name>
</gene>
<organism evidence="1 2">
    <name type="scientific">Mycobacterium kansasii</name>
    <dbReference type="NCBI Taxonomy" id="1768"/>
    <lineage>
        <taxon>Bacteria</taxon>
        <taxon>Bacillati</taxon>
        <taxon>Actinomycetota</taxon>
        <taxon>Actinomycetes</taxon>
        <taxon>Mycobacteriales</taxon>
        <taxon>Mycobacteriaceae</taxon>
        <taxon>Mycobacterium</taxon>
    </lineage>
</organism>
<evidence type="ECO:0000313" key="2">
    <source>
        <dbReference type="Proteomes" id="UP000189229"/>
    </source>
</evidence>
<accession>A0A1V3XIV8</accession>
<dbReference type="AlphaFoldDB" id="A0A1V3XIV8"/>
<evidence type="ECO:0000313" key="1">
    <source>
        <dbReference type="EMBL" id="OOK79082.1"/>
    </source>
</evidence>
<dbReference type="EMBL" id="MVBM01000002">
    <property type="protein sequence ID" value="OOK79082.1"/>
    <property type="molecule type" value="Genomic_DNA"/>
</dbReference>